<name>A0A1R3KVC6_9ROSI</name>
<comment type="caution">
    <text evidence="1">The sequence shown here is derived from an EMBL/GenBank/DDBJ whole genome shotgun (WGS) entry which is preliminary data.</text>
</comment>
<dbReference type="Proteomes" id="UP000187203">
    <property type="component" value="Unassembled WGS sequence"/>
</dbReference>
<dbReference type="EMBL" id="AWUE01011062">
    <property type="protein sequence ID" value="OMP11025.1"/>
    <property type="molecule type" value="Genomic_DNA"/>
</dbReference>
<sequence>MLLASEPVPRPVFAARPDKRRLPALYFEC</sequence>
<evidence type="ECO:0000313" key="1">
    <source>
        <dbReference type="EMBL" id="OMP11025.1"/>
    </source>
</evidence>
<accession>A0A1R3KVC6</accession>
<protein>
    <submittedName>
        <fullName evidence="1">Uncharacterized protein</fullName>
    </submittedName>
</protein>
<dbReference type="AlphaFoldDB" id="A0A1R3KVC6"/>
<reference evidence="2" key="1">
    <citation type="submission" date="2013-09" db="EMBL/GenBank/DDBJ databases">
        <title>Corchorus olitorius genome sequencing.</title>
        <authorList>
            <person name="Alam M."/>
            <person name="Haque M.S."/>
            <person name="Islam M.S."/>
            <person name="Emdad E.M."/>
            <person name="Islam M.M."/>
            <person name="Ahmed B."/>
            <person name="Halim A."/>
            <person name="Hossen Q.M.M."/>
            <person name="Hossain M.Z."/>
            <person name="Ahmed R."/>
            <person name="Khan M.M."/>
            <person name="Islam R."/>
            <person name="Rashid M.M."/>
            <person name="Khan S.A."/>
            <person name="Rahman M.S."/>
            <person name="Alam M."/>
            <person name="Yahiya A.S."/>
            <person name="Khan M.S."/>
            <person name="Azam M.S."/>
            <person name="Haque T."/>
            <person name="Lashkar M.Z.H."/>
            <person name="Akhand A.I."/>
            <person name="Morshed G."/>
            <person name="Roy S."/>
            <person name="Uddin K.S."/>
            <person name="Rabeya T."/>
            <person name="Hossain A.S."/>
            <person name="Chowdhury A."/>
            <person name="Snigdha A.R."/>
            <person name="Mortoza M.S."/>
            <person name="Matin S.A."/>
            <person name="Hoque S.M.E."/>
            <person name="Islam M.K."/>
            <person name="Roy D.K."/>
            <person name="Haider R."/>
            <person name="Moosa M.M."/>
            <person name="Elias S.M."/>
            <person name="Hasan A.M."/>
            <person name="Jahan S."/>
            <person name="Shafiuddin M."/>
            <person name="Mahmood N."/>
            <person name="Shommy N.S."/>
        </authorList>
    </citation>
    <scope>NUCLEOTIDE SEQUENCE [LARGE SCALE GENOMIC DNA]</scope>
    <source>
        <strain evidence="2">cv. O-4</strain>
    </source>
</reference>
<evidence type="ECO:0000313" key="2">
    <source>
        <dbReference type="Proteomes" id="UP000187203"/>
    </source>
</evidence>
<keyword evidence="2" id="KW-1185">Reference proteome</keyword>
<proteinExistence type="predicted"/>
<organism evidence="1 2">
    <name type="scientific">Corchorus olitorius</name>
    <dbReference type="NCBI Taxonomy" id="93759"/>
    <lineage>
        <taxon>Eukaryota</taxon>
        <taxon>Viridiplantae</taxon>
        <taxon>Streptophyta</taxon>
        <taxon>Embryophyta</taxon>
        <taxon>Tracheophyta</taxon>
        <taxon>Spermatophyta</taxon>
        <taxon>Magnoliopsida</taxon>
        <taxon>eudicotyledons</taxon>
        <taxon>Gunneridae</taxon>
        <taxon>Pentapetalae</taxon>
        <taxon>rosids</taxon>
        <taxon>malvids</taxon>
        <taxon>Malvales</taxon>
        <taxon>Malvaceae</taxon>
        <taxon>Grewioideae</taxon>
        <taxon>Apeibeae</taxon>
        <taxon>Corchorus</taxon>
    </lineage>
</organism>
<gene>
    <name evidence="1" type="ORF">COLO4_04075</name>
</gene>